<dbReference type="AlphaFoldDB" id="A0A1F7GB70"/>
<accession>A0A1F7GB70</accession>
<gene>
    <name evidence="2" type="ORF">A2690_01670</name>
</gene>
<organism evidence="2 3">
    <name type="scientific">Candidatus Roizmanbacteria bacterium RIFCSPHIGHO2_01_FULL_39_12b</name>
    <dbReference type="NCBI Taxonomy" id="1802030"/>
    <lineage>
        <taxon>Bacteria</taxon>
        <taxon>Candidatus Roizmaniibacteriota</taxon>
    </lineage>
</organism>
<name>A0A1F7GB70_9BACT</name>
<evidence type="ECO:0000313" key="2">
    <source>
        <dbReference type="EMBL" id="OGK16127.1"/>
    </source>
</evidence>
<sequence length="602" mass="67371">MEPQTTQDPQIEDQAQIPIINNYATNWIKIFIVIVGLLIPVIVGIFYFSKTKNPILNIKKSVQKKIQTSTSKSTSIKLQTGFVISLPDQWTARLLSDTPDFFAGRFFIPKYEATNTYVDIESGLTSKKSSNPTLKTEETQSKTVNGNTLTIQSGKENYAKSKRLFKQALYKNDTRYLQITFVYLPNYSIDKQFDNFIHGVSLALSHNTFSVFSSFTVFAAEAIDGIPTTSFKEAKVMGDPLPESITTSDIPYKNGFAKPYIFTAIQGQRLTVVALEEQSDQPRSFIETELFDLNGNSLDSKDTRTEFIPPYTSTYYAIVHTFDNQVGNYFFKIFDRSQTENLLTLKRDDGSEQLIDPANGLPPVYGQQNVSLLLQFVNPISITDNIVRYVAKSREFELGLGPISSPVYVYMTDQSYSELLAQPSSVLPESDESNRVQITLQQIDQNKVLITPLNGISFPANKHIVLTEKTLGSMRVFTENPDKIQVSPSSSPAVSAQPTVQVGTGSISGKVTEKDGKPLTKTATVELVKILQHLPNGAQEYQTITKINTESDGTFRINNLPEGEYNLYIGGEYSSNRPIGWQNPIFLSKDQVLENINTETFY</sequence>
<dbReference type="GO" id="GO:0030246">
    <property type="term" value="F:carbohydrate binding"/>
    <property type="evidence" value="ECO:0007669"/>
    <property type="project" value="InterPro"/>
</dbReference>
<comment type="caution">
    <text evidence="2">The sequence shown here is derived from an EMBL/GenBank/DDBJ whole genome shotgun (WGS) entry which is preliminary data.</text>
</comment>
<evidence type="ECO:0000256" key="1">
    <source>
        <dbReference type="SAM" id="Phobius"/>
    </source>
</evidence>
<protein>
    <recommendedName>
        <fullName evidence="4">Carboxypeptidase regulatory-like domain-containing protein</fullName>
    </recommendedName>
</protein>
<reference evidence="2 3" key="1">
    <citation type="journal article" date="2016" name="Nat. Commun.">
        <title>Thousands of microbial genomes shed light on interconnected biogeochemical processes in an aquifer system.</title>
        <authorList>
            <person name="Anantharaman K."/>
            <person name="Brown C.T."/>
            <person name="Hug L.A."/>
            <person name="Sharon I."/>
            <person name="Castelle C.J."/>
            <person name="Probst A.J."/>
            <person name="Thomas B.C."/>
            <person name="Singh A."/>
            <person name="Wilkins M.J."/>
            <person name="Karaoz U."/>
            <person name="Brodie E.L."/>
            <person name="Williams K.H."/>
            <person name="Hubbard S.S."/>
            <person name="Banfield J.F."/>
        </authorList>
    </citation>
    <scope>NUCLEOTIDE SEQUENCE [LARGE SCALE GENOMIC DNA]</scope>
</reference>
<evidence type="ECO:0008006" key="4">
    <source>
        <dbReference type="Google" id="ProtNLM"/>
    </source>
</evidence>
<keyword evidence="1" id="KW-0472">Membrane</keyword>
<evidence type="ECO:0000313" key="3">
    <source>
        <dbReference type="Proteomes" id="UP000178372"/>
    </source>
</evidence>
<dbReference type="Proteomes" id="UP000178372">
    <property type="component" value="Unassembled WGS sequence"/>
</dbReference>
<dbReference type="SUPFAM" id="SSF49452">
    <property type="entry name" value="Starch-binding domain-like"/>
    <property type="match status" value="1"/>
</dbReference>
<feature type="transmembrane region" description="Helical" evidence="1">
    <location>
        <begin position="27"/>
        <end position="49"/>
    </location>
</feature>
<dbReference type="EMBL" id="MFZF01000020">
    <property type="protein sequence ID" value="OGK16127.1"/>
    <property type="molecule type" value="Genomic_DNA"/>
</dbReference>
<keyword evidence="1" id="KW-0812">Transmembrane</keyword>
<dbReference type="InterPro" id="IPR013784">
    <property type="entry name" value="Carb-bd-like_fold"/>
</dbReference>
<keyword evidence="1" id="KW-1133">Transmembrane helix</keyword>
<dbReference type="Gene3D" id="2.60.40.1120">
    <property type="entry name" value="Carboxypeptidase-like, regulatory domain"/>
    <property type="match status" value="1"/>
</dbReference>
<proteinExistence type="predicted"/>